<feature type="compositionally biased region" description="Basic and acidic residues" evidence="2">
    <location>
        <begin position="216"/>
        <end position="257"/>
    </location>
</feature>
<organism evidence="3 4">
    <name type="scientific">Asterophora parasitica</name>
    <dbReference type="NCBI Taxonomy" id="117018"/>
    <lineage>
        <taxon>Eukaryota</taxon>
        <taxon>Fungi</taxon>
        <taxon>Dikarya</taxon>
        <taxon>Basidiomycota</taxon>
        <taxon>Agaricomycotina</taxon>
        <taxon>Agaricomycetes</taxon>
        <taxon>Agaricomycetidae</taxon>
        <taxon>Agaricales</taxon>
        <taxon>Tricholomatineae</taxon>
        <taxon>Lyophyllaceae</taxon>
        <taxon>Asterophora</taxon>
    </lineage>
</organism>
<evidence type="ECO:0000313" key="3">
    <source>
        <dbReference type="EMBL" id="KAG5642605.1"/>
    </source>
</evidence>
<dbReference type="Proteomes" id="UP000775547">
    <property type="component" value="Unassembled WGS sequence"/>
</dbReference>
<accession>A0A9P7G4D0</accession>
<evidence type="ECO:0000313" key="4">
    <source>
        <dbReference type="Proteomes" id="UP000775547"/>
    </source>
</evidence>
<name>A0A9P7G4D0_9AGAR</name>
<dbReference type="EMBL" id="JABCKV010000172">
    <property type="protein sequence ID" value="KAG5642605.1"/>
    <property type="molecule type" value="Genomic_DNA"/>
</dbReference>
<dbReference type="AlphaFoldDB" id="A0A9P7G4D0"/>
<comment type="caution">
    <text evidence="3">The sequence shown here is derived from an EMBL/GenBank/DDBJ whole genome shotgun (WGS) entry which is preliminary data.</text>
</comment>
<reference evidence="3" key="2">
    <citation type="submission" date="2021-10" db="EMBL/GenBank/DDBJ databases">
        <title>Phylogenomics reveals ancestral predisposition of the termite-cultivated fungus Termitomyces towards a domesticated lifestyle.</title>
        <authorList>
            <person name="Auxier B."/>
            <person name="Grum-Grzhimaylo A."/>
            <person name="Cardenas M.E."/>
            <person name="Lodge J.D."/>
            <person name="Laessoe T."/>
            <person name="Pedersen O."/>
            <person name="Smith M.E."/>
            <person name="Kuyper T.W."/>
            <person name="Franco-Molano E.A."/>
            <person name="Baroni T.J."/>
            <person name="Aanen D.K."/>
        </authorList>
    </citation>
    <scope>NUCLEOTIDE SEQUENCE</scope>
    <source>
        <strain evidence="3">AP01</strain>
        <tissue evidence="3">Mycelium</tissue>
    </source>
</reference>
<evidence type="ECO:0000256" key="1">
    <source>
        <dbReference type="SAM" id="Coils"/>
    </source>
</evidence>
<dbReference type="OrthoDB" id="412109at2759"/>
<feature type="coiled-coil region" evidence="1">
    <location>
        <begin position="291"/>
        <end position="381"/>
    </location>
</feature>
<keyword evidence="1" id="KW-0175">Coiled coil</keyword>
<proteinExistence type="predicted"/>
<sequence>MILSTPKKVVAFAKQYAPAWLTPTRLFALAEPPVITEIPRFPSIAHEVVSHGGIPGPIPKSTFRGTNGSYHHSRVIRLANARRAYNSWNKKCLAFAVQQAKAGPSPTNTHPTAAAPSMAPAPTPLETLHEEAHQHLGTEPIIDPEDQIMLDQLANLRRQPDNLRLFEHLENDLSRLEATRRVMDVDSSPGATPKKSSPRKSPRKSPTKPTNLRPIETPEAKIAKALAEDRAREARRYAEEEKKTRRDKDERKRQRTSEEEDGEGRRRGRLETQVAETFAQDRARIKAAVQLRRKEARAAQQERAFQEARRYEEEQRMIQEMEATRVRAELEEYERRRAEERARREEDWRRLAQEKALEAELAERQRDAEELARRRMLEEEDFQRRRTAEEFLRQARQAAGTAAVFEMYDAKWKELKNIGIIHANIPFPEFPWPLLHAITEPNQITPEAVELFLARRGHHSKTPRENLKAEILKWHPDKFAGQLTKVLPEHREAVREGGEIVARCLNILKERVIG</sequence>
<keyword evidence="4" id="KW-1185">Reference proteome</keyword>
<feature type="compositionally biased region" description="Basic residues" evidence="2">
    <location>
        <begin position="196"/>
        <end position="206"/>
    </location>
</feature>
<protein>
    <submittedName>
        <fullName evidence="3">Uncharacterized protein</fullName>
    </submittedName>
</protein>
<feature type="region of interest" description="Disordered" evidence="2">
    <location>
        <begin position="180"/>
        <end position="271"/>
    </location>
</feature>
<evidence type="ECO:0000256" key="2">
    <source>
        <dbReference type="SAM" id="MobiDB-lite"/>
    </source>
</evidence>
<gene>
    <name evidence="3" type="ORF">DXG03_002503</name>
</gene>
<reference evidence="3" key="1">
    <citation type="submission" date="2020-07" db="EMBL/GenBank/DDBJ databases">
        <authorList>
            <person name="Nieuwenhuis M."/>
            <person name="Van De Peppel L.J.J."/>
        </authorList>
    </citation>
    <scope>NUCLEOTIDE SEQUENCE</scope>
    <source>
        <strain evidence="3">AP01</strain>
        <tissue evidence="3">Mycelium</tissue>
    </source>
</reference>